<reference evidence="4 5" key="1">
    <citation type="submission" date="2017-01" db="EMBL/GenBank/DDBJ databases">
        <title>The cable genome- insights into the physiology and evolution of filamentous bacteria capable of sulfide oxidation via long distance electron transfer.</title>
        <authorList>
            <person name="Schreiber L."/>
            <person name="Bjerg J.T."/>
            <person name="Boggild A."/>
            <person name="Van De Vossenberg J."/>
            <person name="Meysman F."/>
            <person name="Nielsen L.P."/>
            <person name="Schramm A."/>
            <person name="Kjeldsen K.U."/>
        </authorList>
    </citation>
    <scope>NUCLEOTIDE SEQUENCE [LARGE SCALE GENOMIC DNA]</scope>
    <source>
        <strain evidence="4">MCF</strain>
    </source>
</reference>
<name>A0A3S3QNW6_9BACT</name>
<keyword evidence="1" id="KW-0813">Transport</keyword>
<evidence type="ECO:0000259" key="3">
    <source>
        <dbReference type="PROSITE" id="PS50042"/>
    </source>
</evidence>
<dbReference type="InterPro" id="IPR018490">
    <property type="entry name" value="cNMP-bd_dom_sf"/>
</dbReference>
<evidence type="ECO:0000313" key="5">
    <source>
        <dbReference type="Proteomes" id="UP000287853"/>
    </source>
</evidence>
<dbReference type="CDD" id="cd00038">
    <property type="entry name" value="CAP_ED"/>
    <property type="match status" value="1"/>
</dbReference>
<dbReference type="Proteomes" id="UP000287853">
    <property type="component" value="Unassembled WGS sequence"/>
</dbReference>
<dbReference type="InterPro" id="IPR050866">
    <property type="entry name" value="CNG_cation_channel"/>
</dbReference>
<dbReference type="SUPFAM" id="SSF51206">
    <property type="entry name" value="cAMP-binding domain-like"/>
    <property type="match status" value="1"/>
</dbReference>
<sequence>MGLPRVVFRVCETNKCPKYQYGDAFTVSGVAIMMETDEDSSFVCTTAVYSNQNRDNCEILYGDLVKIVIKYERADQIPDCLISCSGCVGTIRLEHSTKHPLSLEHDNLTGQSKEMTPVLNKISKFSFFRNISPKNLAEILQSADLQTYTKDEIVLRKGDQGKNLHIVIKGQVSVLNETGISISTLGEGEVFGEMSLICDQEVGSTIQAPGDVQILSIHRKNFQFIMDKYPSLHRYFNRLLAKRLAQSNKIRSDEYASGMIGKLEEIPPEALFQTLHANAKTGILTISEVPEGTARFSMRQGALIKASYAGLKGKHAFFKILREKKGRFKFNPGLASEDFDAPEIGYFMKLLMEGLQHMDELGYEEEKQAKKATDIPKQADEKNR</sequence>
<dbReference type="PANTHER" id="PTHR45638:SF11">
    <property type="entry name" value="CYCLIC NUCLEOTIDE-GATED CATION CHANNEL SUBUNIT A"/>
    <property type="match status" value="1"/>
</dbReference>
<dbReference type="InterPro" id="IPR000595">
    <property type="entry name" value="cNMP-bd_dom"/>
</dbReference>
<dbReference type="GO" id="GO:0044877">
    <property type="term" value="F:protein-containing complex binding"/>
    <property type="evidence" value="ECO:0007669"/>
    <property type="project" value="TreeGrafter"/>
</dbReference>
<dbReference type="GO" id="GO:0005221">
    <property type="term" value="F:intracellularly cyclic nucleotide-activated monoatomic cation channel activity"/>
    <property type="evidence" value="ECO:0007669"/>
    <property type="project" value="InterPro"/>
</dbReference>
<dbReference type="InterPro" id="IPR025497">
    <property type="entry name" value="PatA-like_N"/>
</dbReference>
<gene>
    <name evidence="4" type="ORF">H206_02747</name>
</gene>
<keyword evidence="1" id="KW-0407">Ion channel</keyword>
<evidence type="ECO:0000256" key="1">
    <source>
        <dbReference type="ARBA" id="ARBA00023286"/>
    </source>
</evidence>
<dbReference type="AlphaFoldDB" id="A0A3S3QNW6"/>
<protein>
    <recommendedName>
        <fullName evidence="3">Cyclic nucleotide-binding domain-containing protein</fullName>
    </recommendedName>
</protein>
<evidence type="ECO:0000256" key="2">
    <source>
        <dbReference type="SAM" id="MobiDB-lite"/>
    </source>
</evidence>
<dbReference type="PANTHER" id="PTHR45638">
    <property type="entry name" value="CYCLIC NUCLEOTIDE-GATED CATION CHANNEL SUBUNIT A"/>
    <property type="match status" value="1"/>
</dbReference>
<feature type="region of interest" description="Disordered" evidence="2">
    <location>
        <begin position="363"/>
        <end position="384"/>
    </location>
</feature>
<keyword evidence="1" id="KW-1071">Ligand-gated ion channel</keyword>
<proteinExistence type="predicted"/>
<keyword evidence="1" id="KW-0406">Ion transport</keyword>
<evidence type="ECO:0000313" key="4">
    <source>
        <dbReference type="EMBL" id="RWX43382.1"/>
    </source>
</evidence>
<dbReference type="Pfam" id="PF14332">
    <property type="entry name" value="DUF4388"/>
    <property type="match status" value="1"/>
</dbReference>
<dbReference type="Pfam" id="PF00027">
    <property type="entry name" value="cNMP_binding"/>
    <property type="match status" value="1"/>
</dbReference>
<dbReference type="EMBL" id="MTKO01000121">
    <property type="protein sequence ID" value="RWX43382.1"/>
    <property type="molecule type" value="Genomic_DNA"/>
</dbReference>
<accession>A0A3S3QNW6</accession>
<dbReference type="InterPro" id="IPR014710">
    <property type="entry name" value="RmlC-like_jellyroll"/>
</dbReference>
<keyword evidence="5" id="KW-1185">Reference proteome</keyword>
<organism evidence="4 5">
    <name type="scientific">Candidatus Electrothrix aarhusensis</name>
    <dbReference type="NCBI Taxonomy" id="1859131"/>
    <lineage>
        <taxon>Bacteria</taxon>
        <taxon>Pseudomonadati</taxon>
        <taxon>Thermodesulfobacteriota</taxon>
        <taxon>Desulfobulbia</taxon>
        <taxon>Desulfobulbales</taxon>
        <taxon>Desulfobulbaceae</taxon>
        <taxon>Candidatus Electrothrix</taxon>
    </lineage>
</organism>
<dbReference type="PROSITE" id="PS50042">
    <property type="entry name" value="CNMP_BINDING_3"/>
    <property type="match status" value="1"/>
</dbReference>
<comment type="caution">
    <text evidence="4">The sequence shown here is derived from an EMBL/GenBank/DDBJ whole genome shotgun (WGS) entry which is preliminary data.</text>
</comment>
<dbReference type="SMART" id="SM00100">
    <property type="entry name" value="cNMP"/>
    <property type="match status" value="1"/>
</dbReference>
<feature type="domain" description="Cyclic nucleotide-binding" evidence="3">
    <location>
        <begin position="127"/>
        <end position="243"/>
    </location>
</feature>
<dbReference type="Gene3D" id="2.60.120.10">
    <property type="entry name" value="Jelly Rolls"/>
    <property type="match status" value="1"/>
</dbReference>